<comment type="catalytic activity">
    <reaction evidence="3">
        <text>guanosine + phosphate = alpha-D-ribose 1-phosphate + guanine</text>
        <dbReference type="Rhea" id="RHEA:13233"/>
        <dbReference type="ChEBI" id="CHEBI:16235"/>
        <dbReference type="ChEBI" id="CHEBI:16750"/>
        <dbReference type="ChEBI" id="CHEBI:43474"/>
        <dbReference type="ChEBI" id="CHEBI:57720"/>
        <dbReference type="EC" id="2.4.2.1"/>
    </reaction>
</comment>
<comment type="catalytic activity">
    <reaction evidence="3">
        <text>adenosine + phosphate = alpha-D-ribose 1-phosphate + adenine</text>
        <dbReference type="Rhea" id="RHEA:27642"/>
        <dbReference type="ChEBI" id="CHEBI:16335"/>
        <dbReference type="ChEBI" id="CHEBI:16708"/>
        <dbReference type="ChEBI" id="CHEBI:43474"/>
        <dbReference type="ChEBI" id="CHEBI:57720"/>
        <dbReference type="EC" id="2.4.2.1"/>
    </reaction>
</comment>
<evidence type="ECO:0000313" key="5">
    <source>
        <dbReference type="Proteomes" id="UP000534388"/>
    </source>
</evidence>
<dbReference type="GO" id="GO:0005829">
    <property type="term" value="C:cytosol"/>
    <property type="evidence" value="ECO:0007669"/>
    <property type="project" value="TreeGrafter"/>
</dbReference>
<dbReference type="SUPFAM" id="SSF51182">
    <property type="entry name" value="RmlC-like cupins"/>
    <property type="match status" value="1"/>
</dbReference>
<dbReference type="CDD" id="cd20296">
    <property type="entry name" value="cupin_PpnP-like"/>
    <property type="match status" value="1"/>
</dbReference>
<comment type="catalytic activity">
    <reaction evidence="3">
        <text>thymidine + phosphate = 2-deoxy-alpha-D-ribose 1-phosphate + thymine</text>
        <dbReference type="Rhea" id="RHEA:16037"/>
        <dbReference type="ChEBI" id="CHEBI:17748"/>
        <dbReference type="ChEBI" id="CHEBI:17821"/>
        <dbReference type="ChEBI" id="CHEBI:43474"/>
        <dbReference type="ChEBI" id="CHEBI:57259"/>
        <dbReference type="EC" id="2.4.2.2"/>
    </reaction>
</comment>
<evidence type="ECO:0000256" key="1">
    <source>
        <dbReference type="ARBA" id="ARBA00022676"/>
    </source>
</evidence>
<dbReference type="InterPro" id="IPR014710">
    <property type="entry name" value="RmlC-like_jellyroll"/>
</dbReference>
<gene>
    <name evidence="3" type="primary">ppnP</name>
    <name evidence="4" type="ORF">H3H37_03720</name>
</gene>
<comment type="catalytic activity">
    <reaction evidence="3">
        <text>inosine + phosphate = alpha-D-ribose 1-phosphate + hypoxanthine</text>
        <dbReference type="Rhea" id="RHEA:27646"/>
        <dbReference type="ChEBI" id="CHEBI:17368"/>
        <dbReference type="ChEBI" id="CHEBI:17596"/>
        <dbReference type="ChEBI" id="CHEBI:43474"/>
        <dbReference type="ChEBI" id="CHEBI:57720"/>
        <dbReference type="EC" id="2.4.2.1"/>
    </reaction>
</comment>
<dbReference type="Pfam" id="PF06865">
    <property type="entry name" value="Ppnp"/>
    <property type="match status" value="1"/>
</dbReference>
<dbReference type="EMBL" id="JACEZT010000001">
    <property type="protein sequence ID" value="MBA5636154.1"/>
    <property type="molecule type" value="Genomic_DNA"/>
</dbReference>
<comment type="catalytic activity">
    <reaction evidence="3">
        <text>uridine + phosphate = alpha-D-ribose 1-phosphate + uracil</text>
        <dbReference type="Rhea" id="RHEA:24388"/>
        <dbReference type="ChEBI" id="CHEBI:16704"/>
        <dbReference type="ChEBI" id="CHEBI:17568"/>
        <dbReference type="ChEBI" id="CHEBI:43474"/>
        <dbReference type="ChEBI" id="CHEBI:57720"/>
        <dbReference type="EC" id="2.4.2.2"/>
    </reaction>
</comment>
<dbReference type="EC" id="2.4.2.2" evidence="3"/>
<dbReference type="GO" id="GO:0016154">
    <property type="term" value="F:pyrimidine-nucleoside phosphorylase activity"/>
    <property type="evidence" value="ECO:0007669"/>
    <property type="project" value="UniProtKB-UniRule"/>
</dbReference>
<keyword evidence="1 3" id="KW-0328">Glycosyltransferase</keyword>
<comment type="function">
    <text evidence="3">Catalyzes the phosphorolysis of diverse nucleosides, yielding D-ribose 1-phosphate and the respective free bases. Can use uridine, adenosine, guanosine, cytidine, thymidine, inosine and xanthosine as substrates. Also catalyzes the reverse reactions.</text>
</comment>
<organism evidence="4 5">
    <name type="scientific">Rugamonas brunnea</name>
    <dbReference type="NCBI Taxonomy" id="2758569"/>
    <lineage>
        <taxon>Bacteria</taxon>
        <taxon>Pseudomonadati</taxon>
        <taxon>Pseudomonadota</taxon>
        <taxon>Betaproteobacteria</taxon>
        <taxon>Burkholderiales</taxon>
        <taxon>Oxalobacteraceae</taxon>
        <taxon>Telluria group</taxon>
        <taxon>Rugamonas</taxon>
    </lineage>
</organism>
<reference evidence="4 5" key="1">
    <citation type="submission" date="2020-07" db="EMBL/GenBank/DDBJ databases">
        <title>Novel species isolated from subtropical streams in China.</title>
        <authorList>
            <person name="Lu H."/>
        </authorList>
    </citation>
    <scope>NUCLEOTIDE SEQUENCE [LARGE SCALE GENOMIC DNA]</scope>
    <source>
        <strain evidence="4 5">LX20W</strain>
    </source>
</reference>
<comment type="catalytic activity">
    <reaction evidence="3">
        <text>a purine D-ribonucleoside + phosphate = a purine nucleobase + alpha-D-ribose 1-phosphate</text>
        <dbReference type="Rhea" id="RHEA:19805"/>
        <dbReference type="ChEBI" id="CHEBI:26386"/>
        <dbReference type="ChEBI" id="CHEBI:43474"/>
        <dbReference type="ChEBI" id="CHEBI:57720"/>
        <dbReference type="ChEBI" id="CHEBI:142355"/>
        <dbReference type="EC" id="2.4.2.1"/>
    </reaction>
</comment>
<keyword evidence="2 3" id="KW-0808">Transferase</keyword>
<proteinExistence type="inferred from homology"/>
<comment type="catalytic activity">
    <reaction evidence="3">
        <text>cytidine + phosphate = cytosine + alpha-D-ribose 1-phosphate</text>
        <dbReference type="Rhea" id="RHEA:52540"/>
        <dbReference type="ChEBI" id="CHEBI:16040"/>
        <dbReference type="ChEBI" id="CHEBI:17562"/>
        <dbReference type="ChEBI" id="CHEBI:43474"/>
        <dbReference type="ChEBI" id="CHEBI:57720"/>
        <dbReference type="EC" id="2.4.2.2"/>
    </reaction>
</comment>
<keyword evidence="5" id="KW-1185">Reference proteome</keyword>
<dbReference type="PANTHER" id="PTHR36540:SF1">
    <property type="entry name" value="PYRIMIDINE_PURINE NUCLEOSIDE PHOSPHORYLASE"/>
    <property type="match status" value="1"/>
</dbReference>
<name>A0A7W2EPP3_9BURK</name>
<dbReference type="RefSeq" id="WP_182160244.1">
    <property type="nucleotide sequence ID" value="NZ_JACEZT010000001.1"/>
</dbReference>
<dbReference type="AlphaFoldDB" id="A0A7W2EPP3"/>
<evidence type="ECO:0000313" key="4">
    <source>
        <dbReference type="EMBL" id="MBA5636154.1"/>
    </source>
</evidence>
<dbReference type="InterPro" id="IPR009664">
    <property type="entry name" value="Ppnp"/>
</dbReference>
<sequence length="104" mass="11275">MSAQFDQVSVIKKSNIYFDGKCVSHTVLFADGSKKTIGVIFPSSLTFNTGAPETMEILGGVCKVRQAGATEWNTYGAGQQFQVGGNTHFDIETVETLDYVCHFG</sequence>
<dbReference type="HAMAP" id="MF_01537">
    <property type="entry name" value="Nucleos_phosphorylase_PpnP"/>
    <property type="match status" value="1"/>
</dbReference>
<accession>A0A7W2EPP3</accession>
<protein>
    <recommendedName>
        <fullName evidence="3">Pyrimidine/purine nucleoside phosphorylase</fullName>
        <ecNumber evidence="3">2.4.2.1</ecNumber>
        <ecNumber evidence="3">2.4.2.2</ecNumber>
    </recommendedName>
    <alternativeName>
        <fullName evidence="3">Adenosine phosphorylase</fullName>
    </alternativeName>
    <alternativeName>
        <fullName evidence="3">Cytidine phosphorylase</fullName>
    </alternativeName>
    <alternativeName>
        <fullName evidence="3">Guanosine phosphorylase</fullName>
    </alternativeName>
    <alternativeName>
        <fullName evidence="3">Inosine phosphorylase</fullName>
    </alternativeName>
    <alternativeName>
        <fullName evidence="3">Thymidine phosphorylase</fullName>
    </alternativeName>
    <alternativeName>
        <fullName evidence="3">Uridine phosphorylase</fullName>
    </alternativeName>
    <alternativeName>
        <fullName evidence="3">Xanthosine phosphorylase</fullName>
    </alternativeName>
</protein>
<comment type="similarity">
    <text evidence="3">Belongs to the nucleoside phosphorylase PpnP family.</text>
</comment>
<dbReference type="PANTHER" id="PTHR36540">
    <property type="entry name" value="PYRIMIDINE/PURINE NUCLEOSIDE PHOSPHORYLASE"/>
    <property type="match status" value="1"/>
</dbReference>
<comment type="caution">
    <text evidence="4">The sequence shown here is derived from an EMBL/GenBank/DDBJ whole genome shotgun (WGS) entry which is preliminary data.</text>
</comment>
<dbReference type="EC" id="2.4.2.1" evidence="3"/>
<dbReference type="Proteomes" id="UP000534388">
    <property type="component" value="Unassembled WGS sequence"/>
</dbReference>
<dbReference type="GO" id="GO:0004731">
    <property type="term" value="F:purine-nucleoside phosphorylase activity"/>
    <property type="evidence" value="ECO:0007669"/>
    <property type="project" value="UniProtKB-UniRule"/>
</dbReference>
<evidence type="ECO:0000256" key="3">
    <source>
        <dbReference type="HAMAP-Rule" id="MF_01537"/>
    </source>
</evidence>
<dbReference type="Gene3D" id="2.60.120.10">
    <property type="entry name" value="Jelly Rolls"/>
    <property type="match status" value="1"/>
</dbReference>
<dbReference type="InterPro" id="IPR011051">
    <property type="entry name" value="RmlC_Cupin_sf"/>
</dbReference>
<evidence type="ECO:0000256" key="2">
    <source>
        <dbReference type="ARBA" id="ARBA00022679"/>
    </source>
</evidence>
<comment type="catalytic activity">
    <reaction evidence="3">
        <text>xanthosine + phosphate = alpha-D-ribose 1-phosphate + xanthine</text>
        <dbReference type="Rhea" id="RHEA:27638"/>
        <dbReference type="ChEBI" id="CHEBI:17712"/>
        <dbReference type="ChEBI" id="CHEBI:18107"/>
        <dbReference type="ChEBI" id="CHEBI:43474"/>
        <dbReference type="ChEBI" id="CHEBI:57720"/>
        <dbReference type="EC" id="2.4.2.1"/>
    </reaction>
</comment>